<dbReference type="OrthoDB" id="9816185at2"/>
<dbReference type="Proteomes" id="UP000182272">
    <property type="component" value="Chromosome I"/>
</dbReference>
<evidence type="ECO:0008006" key="3">
    <source>
        <dbReference type="Google" id="ProtNLM"/>
    </source>
</evidence>
<dbReference type="EMBL" id="LT629972">
    <property type="protein sequence ID" value="SEI02201.1"/>
    <property type="molecule type" value="Genomic_DNA"/>
</dbReference>
<protein>
    <recommendedName>
        <fullName evidence="3">HNH endonuclease</fullName>
    </recommendedName>
</protein>
<reference evidence="1 2" key="1">
    <citation type="submission" date="2016-10" db="EMBL/GenBank/DDBJ databases">
        <authorList>
            <person name="de Groot N.N."/>
        </authorList>
    </citation>
    <scope>NUCLEOTIDE SEQUENCE [LARGE SCALE GENOMIC DNA]</scope>
    <source>
        <strain evidence="1 2">LMG 2158</strain>
    </source>
</reference>
<dbReference type="RefSeq" id="WP_036987866.1">
    <property type="nucleotide sequence ID" value="NZ_LT629972.1"/>
</dbReference>
<accession>A0A1H6MKE3</accession>
<proteinExistence type="predicted"/>
<dbReference type="Gene3D" id="1.10.30.50">
    <property type="match status" value="1"/>
</dbReference>
<evidence type="ECO:0000313" key="2">
    <source>
        <dbReference type="Proteomes" id="UP000182272"/>
    </source>
</evidence>
<evidence type="ECO:0000313" key="1">
    <source>
        <dbReference type="EMBL" id="SEI02201.1"/>
    </source>
</evidence>
<organism evidence="1 2">
    <name type="scientific">Pseudomonas asplenii</name>
    <dbReference type="NCBI Taxonomy" id="53407"/>
    <lineage>
        <taxon>Bacteria</taxon>
        <taxon>Pseudomonadati</taxon>
        <taxon>Pseudomonadota</taxon>
        <taxon>Gammaproteobacteria</taxon>
        <taxon>Pseudomonadales</taxon>
        <taxon>Pseudomonadaceae</taxon>
        <taxon>Pseudomonas</taxon>
    </lineage>
</organism>
<dbReference type="AlphaFoldDB" id="A0A1H6MKE3"/>
<name>A0A1H6MKE3_9PSED</name>
<gene>
    <name evidence="1" type="ORF">SAMN05216581_1311</name>
</gene>
<sequence>MLKPIHRVACSPALAACKAMMQRFALWLCDPAITSVGLTQAGLQPPVLASAIEANWLWAFLQKIDSGHSLLSHAEKLANMPDPEKGALSAWVNAVSSLSVQFQPAPLPWPSNRPAISDAAWKAFKALMEAFYEKAFKSTGGLPFLANGAPTNAGGVTYSAYVRVFRDAHRLSHHPDAREVCALCGGPLGDTPHVDHWIIKSAFPLLSVCADNLQLICSTCNEAPNKGDKPVYSDSSFADWFHPYLRPGYGSVQPAYVLQEMTVRCLSSHAGDQSRAESLNRLLNLASRWTKEFKAEYANRQNVLCRRERQRIQQAQVRHTQADIQAYVQQWQMDLAGCEPHHEVHQALAAALQEPARLASWHSELALVT</sequence>